<evidence type="ECO:0000256" key="1">
    <source>
        <dbReference type="SAM" id="Phobius"/>
    </source>
</evidence>
<dbReference type="Proteomes" id="UP000182882">
    <property type="component" value="Unassembled WGS sequence"/>
</dbReference>
<organism evidence="2 3">
    <name type="scientific">Nitrosomonas ureae</name>
    <dbReference type="NCBI Taxonomy" id="44577"/>
    <lineage>
        <taxon>Bacteria</taxon>
        <taxon>Pseudomonadati</taxon>
        <taxon>Pseudomonadota</taxon>
        <taxon>Betaproteobacteria</taxon>
        <taxon>Nitrosomonadales</taxon>
        <taxon>Nitrosomonadaceae</taxon>
        <taxon>Nitrosomonas</taxon>
    </lineage>
</organism>
<dbReference type="EMBL" id="FNLN01000037">
    <property type="protein sequence ID" value="SDU23383.1"/>
    <property type="molecule type" value="Genomic_DNA"/>
</dbReference>
<gene>
    <name evidence="2" type="ORF">SAMN05216406_13732</name>
</gene>
<dbReference type="AlphaFoldDB" id="A0A1H2GUZ0"/>
<proteinExistence type="predicted"/>
<evidence type="ECO:0000313" key="3">
    <source>
        <dbReference type="Proteomes" id="UP000182882"/>
    </source>
</evidence>
<dbReference type="Pfam" id="PF11657">
    <property type="entry name" value="Activator-TraM"/>
    <property type="match status" value="1"/>
</dbReference>
<dbReference type="InterPro" id="IPR028140">
    <property type="entry name" value="TraM"/>
</dbReference>
<evidence type="ECO:0000313" key="2">
    <source>
        <dbReference type="EMBL" id="SDU23383.1"/>
    </source>
</evidence>
<reference evidence="3" key="1">
    <citation type="submission" date="2016-10" db="EMBL/GenBank/DDBJ databases">
        <authorList>
            <person name="Varghese N."/>
            <person name="Submissions S."/>
        </authorList>
    </citation>
    <scope>NUCLEOTIDE SEQUENCE [LARGE SCALE GENOMIC DNA]</scope>
    <source>
        <strain evidence="3">Nm10</strain>
    </source>
</reference>
<keyword evidence="1" id="KW-0472">Membrane</keyword>
<dbReference type="RefSeq" id="WP_074702072.1">
    <property type="nucleotide sequence ID" value="NZ_FNLN01000037.1"/>
</dbReference>
<name>A0A1H2GUZ0_9PROT</name>
<keyword evidence="1" id="KW-1133">Transmembrane helix</keyword>
<keyword evidence="3" id="KW-1185">Reference proteome</keyword>
<keyword evidence="1" id="KW-0812">Transmembrane</keyword>
<sequence length="147" mass="16469">MTATDLDHFSKIIERVAAKHGIALTDDDPILMIHTLNEILLEENSKAHQVLLNNFRSTLEENISQWSQATENKANSLLQASSRNTNLLTEQIINACFESIDQKIESGFNEKIKEISTLTQNTRQAAIINLLATGLFFLAVLVMVLVF</sequence>
<feature type="transmembrane region" description="Helical" evidence="1">
    <location>
        <begin position="126"/>
        <end position="146"/>
    </location>
</feature>
<protein>
    <submittedName>
        <fullName evidence="2">Transcriptional activator TraM</fullName>
    </submittedName>
</protein>
<accession>A0A1H2GUZ0</accession>
<dbReference type="GO" id="GO:0009372">
    <property type="term" value="P:quorum sensing"/>
    <property type="evidence" value="ECO:0007669"/>
    <property type="project" value="InterPro"/>
</dbReference>